<evidence type="ECO:0000256" key="7">
    <source>
        <dbReference type="HAMAP-Rule" id="MF_00109"/>
    </source>
</evidence>
<comment type="subcellular location">
    <subcellularLocation>
        <location evidence="7">Cytoplasm</location>
    </subcellularLocation>
</comment>
<evidence type="ECO:0000313" key="9">
    <source>
        <dbReference type="Proteomes" id="UP001243286"/>
    </source>
</evidence>
<keyword evidence="4 7" id="KW-0418">Kinase</keyword>
<dbReference type="GO" id="GO:0016301">
    <property type="term" value="F:kinase activity"/>
    <property type="evidence" value="ECO:0007669"/>
    <property type="project" value="UniProtKB-KW"/>
</dbReference>
<gene>
    <name evidence="7" type="primary">aroK</name>
    <name evidence="8" type="ORF">QK289_03835</name>
</gene>
<dbReference type="CDD" id="cd00464">
    <property type="entry name" value="SK"/>
    <property type="match status" value="1"/>
</dbReference>
<evidence type="ECO:0000256" key="6">
    <source>
        <dbReference type="ARBA" id="ARBA00023141"/>
    </source>
</evidence>
<accession>A0ABT6QZL6</accession>
<evidence type="ECO:0000256" key="1">
    <source>
        <dbReference type="ARBA" id="ARBA00022605"/>
    </source>
</evidence>
<comment type="function">
    <text evidence="7">Catalyzes the specific phosphorylation of the 3-hydroxyl group of shikimic acid using ATP as a cosubstrate.</text>
</comment>
<feature type="binding site" evidence="7">
    <location>
        <position position="54"/>
    </location>
    <ligand>
        <name>substrate</name>
    </ligand>
</feature>
<organism evidence="8 9">
    <name type="scientific">Exiguobacterium antarcticum</name>
    <dbReference type="NCBI Taxonomy" id="132920"/>
    <lineage>
        <taxon>Bacteria</taxon>
        <taxon>Bacillati</taxon>
        <taxon>Bacillota</taxon>
        <taxon>Bacilli</taxon>
        <taxon>Bacillales</taxon>
        <taxon>Bacillales Family XII. Incertae Sedis</taxon>
        <taxon>Exiguobacterium</taxon>
    </lineage>
</organism>
<keyword evidence="7" id="KW-0479">Metal-binding</keyword>
<keyword evidence="9" id="KW-1185">Reference proteome</keyword>
<keyword evidence="2 7" id="KW-0808">Transferase</keyword>
<dbReference type="EMBL" id="JASBQV010000003">
    <property type="protein sequence ID" value="MDI3234128.1"/>
    <property type="molecule type" value="Genomic_DNA"/>
</dbReference>
<reference evidence="8 9" key="1">
    <citation type="submission" date="2023-04" db="EMBL/GenBank/DDBJ databases">
        <title>Antarctic isolates genomes.</title>
        <authorList>
            <person name="Dimov S.G."/>
        </authorList>
    </citation>
    <scope>NUCLEOTIDE SEQUENCE [LARGE SCALE GENOMIC DNA]</scope>
    <source>
        <strain evidence="8 9">AL19</strain>
    </source>
</reference>
<protein>
    <recommendedName>
        <fullName evidence="7">Shikimate kinase</fullName>
        <shortName evidence="7">SK</shortName>
        <ecNumber evidence="7">2.7.1.71</ecNumber>
    </recommendedName>
</protein>
<keyword evidence="1 7" id="KW-0028">Amino-acid biosynthesis</keyword>
<dbReference type="InterPro" id="IPR027417">
    <property type="entry name" value="P-loop_NTPase"/>
</dbReference>
<dbReference type="Proteomes" id="UP001243286">
    <property type="component" value="Unassembled WGS sequence"/>
</dbReference>
<dbReference type="PRINTS" id="PR01100">
    <property type="entry name" value="SHIKIMTKNASE"/>
</dbReference>
<dbReference type="SUPFAM" id="SSF52540">
    <property type="entry name" value="P-loop containing nucleoside triphosphate hydrolases"/>
    <property type="match status" value="1"/>
</dbReference>
<dbReference type="PANTHER" id="PTHR21087">
    <property type="entry name" value="SHIKIMATE KINASE"/>
    <property type="match status" value="1"/>
</dbReference>
<comment type="caution">
    <text evidence="7">Lacks conserved residue(s) required for the propagation of feature annotation.</text>
</comment>
<feature type="binding site" evidence="7">
    <location>
        <position position="127"/>
    </location>
    <ligand>
        <name>substrate</name>
    </ligand>
</feature>
<comment type="cofactor">
    <cofactor evidence="7">
        <name>Mg(2+)</name>
        <dbReference type="ChEBI" id="CHEBI:18420"/>
    </cofactor>
    <text evidence="7">Binds 1 Mg(2+) ion per subunit.</text>
</comment>
<comment type="caution">
    <text evidence="8">The sequence shown here is derived from an EMBL/GenBank/DDBJ whole genome shotgun (WGS) entry which is preliminary data.</text>
</comment>
<keyword evidence="3 7" id="KW-0547">Nucleotide-binding</keyword>
<keyword evidence="7" id="KW-0460">Magnesium</keyword>
<name>A0ABT6QZL6_9BACL</name>
<dbReference type="RefSeq" id="WP_014969865.1">
    <property type="nucleotide sequence ID" value="NZ_JANJYY010000026.1"/>
</dbReference>
<proteinExistence type="inferred from homology"/>
<comment type="similarity">
    <text evidence="7">Belongs to the shikimate kinase family.</text>
</comment>
<dbReference type="InterPro" id="IPR031322">
    <property type="entry name" value="Shikimate/glucono_kinase"/>
</dbReference>
<keyword evidence="7" id="KW-0963">Cytoplasm</keyword>
<feature type="binding site" evidence="7">
    <location>
        <position position="111"/>
    </location>
    <ligand>
        <name>ATP</name>
        <dbReference type="ChEBI" id="CHEBI:30616"/>
    </ligand>
</feature>
<dbReference type="Pfam" id="PF01202">
    <property type="entry name" value="SKI"/>
    <property type="match status" value="1"/>
</dbReference>
<keyword evidence="6 7" id="KW-0057">Aromatic amino acid biosynthesis</keyword>
<comment type="catalytic activity">
    <reaction evidence="7">
        <text>shikimate + ATP = 3-phosphoshikimate + ADP + H(+)</text>
        <dbReference type="Rhea" id="RHEA:13121"/>
        <dbReference type="ChEBI" id="CHEBI:15378"/>
        <dbReference type="ChEBI" id="CHEBI:30616"/>
        <dbReference type="ChEBI" id="CHEBI:36208"/>
        <dbReference type="ChEBI" id="CHEBI:145989"/>
        <dbReference type="ChEBI" id="CHEBI:456216"/>
        <dbReference type="EC" id="2.7.1.71"/>
    </reaction>
</comment>
<feature type="binding site" evidence="7">
    <location>
        <begin position="11"/>
        <end position="16"/>
    </location>
    <ligand>
        <name>ATP</name>
        <dbReference type="ChEBI" id="CHEBI:30616"/>
    </ligand>
</feature>
<evidence type="ECO:0000256" key="3">
    <source>
        <dbReference type="ARBA" id="ARBA00022741"/>
    </source>
</evidence>
<keyword evidence="5 7" id="KW-0067">ATP-binding</keyword>
<sequence length="160" mass="18591">MDKVYLIGFMGTGKTAIGRNLKARYSVDELDERFVQEHGPITNFFKQHGETGFRKQEVELLRHSQAQIVVTGGGIIERPENRLFMKETGTIFWIDTPFHIVWNRIKTDPSRPLVKSRSTVEKLFRRRRSLYARAADVRLDGTKSVRELTKEIETLLEENV</sequence>
<feature type="binding site" evidence="7">
    <location>
        <position position="15"/>
    </location>
    <ligand>
        <name>Mg(2+)</name>
        <dbReference type="ChEBI" id="CHEBI:18420"/>
    </ligand>
</feature>
<dbReference type="Gene3D" id="3.40.50.300">
    <property type="entry name" value="P-loop containing nucleotide triphosphate hydrolases"/>
    <property type="match status" value="1"/>
</dbReference>
<evidence type="ECO:0000256" key="4">
    <source>
        <dbReference type="ARBA" id="ARBA00022777"/>
    </source>
</evidence>
<comment type="pathway">
    <text evidence="7">Metabolic intermediate biosynthesis; chorismate biosynthesis; chorismate from D-erythrose 4-phosphate and phosphoenolpyruvate: step 5/7.</text>
</comment>
<comment type="subunit">
    <text evidence="7">Monomer.</text>
</comment>
<dbReference type="InterPro" id="IPR000623">
    <property type="entry name" value="Shikimate_kinase/TSH1"/>
</dbReference>
<dbReference type="EC" id="2.7.1.71" evidence="7"/>
<evidence type="ECO:0000313" key="8">
    <source>
        <dbReference type="EMBL" id="MDI3234128.1"/>
    </source>
</evidence>
<dbReference type="PANTHER" id="PTHR21087:SF16">
    <property type="entry name" value="SHIKIMATE KINASE 1, CHLOROPLASTIC"/>
    <property type="match status" value="1"/>
</dbReference>
<feature type="binding site" evidence="7">
    <location>
        <position position="73"/>
    </location>
    <ligand>
        <name>substrate</name>
    </ligand>
</feature>
<evidence type="ECO:0000256" key="5">
    <source>
        <dbReference type="ARBA" id="ARBA00022840"/>
    </source>
</evidence>
<evidence type="ECO:0000256" key="2">
    <source>
        <dbReference type="ARBA" id="ARBA00022679"/>
    </source>
</evidence>
<dbReference type="HAMAP" id="MF_00109">
    <property type="entry name" value="Shikimate_kinase"/>
    <property type="match status" value="1"/>
</dbReference>